<dbReference type="GO" id="GO:0005739">
    <property type="term" value="C:mitochondrion"/>
    <property type="evidence" value="ECO:0007669"/>
    <property type="project" value="TreeGrafter"/>
</dbReference>
<dbReference type="Gene3D" id="3.40.50.12230">
    <property type="match status" value="1"/>
</dbReference>
<dbReference type="AlphaFoldDB" id="A0A376B2C1"/>
<dbReference type="GO" id="GO:0004479">
    <property type="term" value="F:methionyl-tRNA formyltransferase activity"/>
    <property type="evidence" value="ECO:0007669"/>
    <property type="project" value="TreeGrafter"/>
</dbReference>
<dbReference type="InterPro" id="IPR002376">
    <property type="entry name" value="Formyl_transf_N"/>
</dbReference>
<dbReference type="PANTHER" id="PTHR11138">
    <property type="entry name" value="METHIONYL-TRNA FORMYLTRANSFERASE"/>
    <property type="match status" value="1"/>
</dbReference>
<dbReference type="InterPro" id="IPR036477">
    <property type="entry name" value="Formyl_transf_N_sf"/>
</dbReference>
<evidence type="ECO:0000259" key="1">
    <source>
        <dbReference type="Pfam" id="PF00551"/>
    </source>
</evidence>
<evidence type="ECO:0000313" key="4">
    <source>
        <dbReference type="Proteomes" id="UP000262825"/>
    </source>
</evidence>
<dbReference type="OrthoDB" id="10268103at2759"/>
<dbReference type="Pfam" id="PF00551">
    <property type="entry name" value="Formyl_trans_N"/>
    <property type="match status" value="1"/>
</dbReference>
<dbReference type="InterPro" id="IPR005793">
    <property type="entry name" value="Formyl_trans_C"/>
</dbReference>
<reference evidence="4" key="1">
    <citation type="submission" date="2018-06" db="EMBL/GenBank/DDBJ databases">
        <authorList>
            <person name="Guldener U."/>
        </authorList>
    </citation>
    <scope>NUCLEOTIDE SEQUENCE [LARGE SCALE GENOMIC DNA]</scope>
    <source>
        <strain evidence="4">UTAD17</strain>
    </source>
</reference>
<evidence type="ECO:0000313" key="3">
    <source>
        <dbReference type="EMBL" id="SSD58634.1"/>
    </source>
</evidence>
<organism evidence="3 4">
    <name type="scientific">Saccharomycodes ludwigii</name>
    <dbReference type="NCBI Taxonomy" id="36035"/>
    <lineage>
        <taxon>Eukaryota</taxon>
        <taxon>Fungi</taxon>
        <taxon>Dikarya</taxon>
        <taxon>Ascomycota</taxon>
        <taxon>Saccharomycotina</taxon>
        <taxon>Saccharomycetes</taxon>
        <taxon>Saccharomycodales</taxon>
        <taxon>Saccharomycodaceae</taxon>
        <taxon>Saccharomycodes</taxon>
    </lineage>
</organism>
<gene>
    <name evidence="3" type="ORF">SCODWIG_00395</name>
</gene>
<sequence>MKILFFGSDLFSIKSLIPLYNNLQKNGMISHIQVITPPPKRTGRNLLKLKQTILDKSMPLLFQNLPPPIYSLEELSINKDSDSSMFDMCIAVSYGKLIPAELINKLKYSINVHPSLLPQYRGSSPLQYTLLNNDIYTGCSIQTLHPSKFDHGRIIVQTLPLKVDEILQPENVNNETGTLVKYRYDNDDSHVGKFFLSENVIVENSLKIPDSLMLEEQSGNDGPLLLDLKDKMGNVGSLLLNEVISKQLYQCLDTVTDNKCFIPHYKPSYAKKIKNTDREINWNKDTASTIVNKINVLKSVYVRKEVNPKRKDVNDSKSVITKLILLHDATEIRDIDSLENTEQDASVKQVLKCPGDAKYIDSLRQLIIKCHGDTYIGCKNLQFEGFKIEPACKFIKGIYKRSRMPKVPEHNNVITFV</sequence>
<keyword evidence="4" id="KW-1185">Reference proteome</keyword>
<dbReference type="SUPFAM" id="SSF53328">
    <property type="entry name" value="Formyltransferase"/>
    <property type="match status" value="1"/>
</dbReference>
<proteinExistence type="predicted"/>
<accession>A0A376B2C1</accession>
<dbReference type="EMBL" id="UFAJ01000031">
    <property type="protein sequence ID" value="SSD58634.1"/>
    <property type="molecule type" value="Genomic_DNA"/>
</dbReference>
<evidence type="ECO:0008006" key="5">
    <source>
        <dbReference type="Google" id="ProtNLM"/>
    </source>
</evidence>
<name>A0A376B2C1_9ASCO</name>
<evidence type="ECO:0000259" key="2">
    <source>
        <dbReference type="Pfam" id="PF02911"/>
    </source>
</evidence>
<dbReference type="Pfam" id="PF02911">
    <property type="entry name" value="Formyl_trans_C"/>
    <property type="match status" value="1"/>
</dbReference>
<feature type="domain" description="Formyl transferase N-terminal" evidence="1">
    <location>
        <begin position="1"/>
        <end position="159"/>
    </location>
</feature>
<dbReference type="VEuPathDB" id="FungiDB:SCODWIG_00395"/>
<dbReference type="PANTHER" id="PTHR11138:SF5">
    <property type="entry name" value="METHIONYL-TRNA FORMYLTRANSFERASE, MITOCHONDRIAL"/>
    <property type="match status" value="1"/>
</dbReference>
<protein>
    <recommendedName>
        <fullName evidence="5">Methionyl-tRNA formyltransferase</fullName>
    </recommendedName>
</protein>
<feature type="domain" description="Formyl transferase C-terminal" evidence="2">
    <location>
        <begin position="272"/>
        <end position="397"/>
    </location>
</feature>
<dbReference type="Proteomes" id="UP000262825">
    <property type="component" value="Unassembled WGS sequence"/>
</dbReference>